<protein>
    <submittedName>
        <fullName evidence="3">Galactose-specific lectin nattectin-like</fullName>
    </submittedName>
</protein>
<reference evidence="3" key="1">
    <citation type="submission" date="2025-08" db="UniProtKB">
        <authorList>
            <consortium name="RefSeq"/>
        </authorList>
    </citation>
    <scope>IDENTIFICATION</scope>
    <source>
        <tissue evidence="3">Gonad</tissue>
    </source>
</reference>
<dbReference type="RefSeq" id="XP_019613588.1">
    <property type="nucleotide sequence ID" value="XM_019758029.1"/>
</dbReference>
<dbReference type="CDD" id="cd00037">
    <property type="entry name" value="CLECT"/>
    <property type="match status" value="1"/>
</dbReference>
<proteinExistence type="predicted"/>
<evidence type="ECO:0000313" key="2">
    <source>
        <dbReference type="Proteomes" id="UP000515135"/>
    </source>
</evidence>
<dbReference type="InterPro" id="IPR016187">
    <property type="entry name" value="CTDL_fold"/>
</dbReference>
<evidence type="ECO:0000313" key="3">
    <source>
        <dbReference type="RefSeq" id="XP_019613588.1"/>
    </source>
</evidence>
<dbReference type="GeneID" id="109461647"/>
<dbReference type="SUPFAM" id="SSF56436">
    <property type="entry name" value="C-type lectin-like"/>
    <property type="match status" value="1"/>
</dbReference>
<dbReference type="Proteomes" id="UP000515135">
    <property type="component" value="Unplaced"/>
</dbReference>
<dbReference type="InterPro" id="IPR050801">
    <property type="entry name" value="Ca-Dep_Lectins_ImmuneDev"/>
</dbReference>
<feature type="domain" description="C-type lectin" evidence="1">
    <location>
        <begin position="54"/>
        <end position="135"/>
    </location>
</feature>
<organism evidence="2 3">
    <name type="scientific">Branchiostoma belcheri</name>
    <name type="common">Amphioxus</name>
    <dbReference type="NCBI Taxonomy" id="7741"/>
    <lineage>
        <taxon>Eukaryota</taxon>
        <taxon>Metazoa</taxon>
        <taxon>Chordata</taxon>
        <taxon>Cephalochordata</taxon>
        <taxon>Leptocardii</taxon>
        <taxon>Amphioxiformes</taxon>
        <taxon>Branchiostomatidae</taxon>
        <taxon>Branchiostoma</taxon>
    </lineage>
</organism>
<dbReference type="InterPro" id="IPR001304">
    <property type="entry name" value="C-type_lectin-like"/>
</dbReference>
<gene>
    <name evidence="3" type="primary">LOC109461647</name>
</gene>
<dbReference type="Pfam" id="PF00059">
    <property type="entry name" value="Lectin_C"/>
    <property type="match status" value="1"/>
</dbReference>
<accession>A0A6P4XND4</accession>
<sequence>MTTTPQVELNTSIYELLLPVTSVTRGMDDVTNKSSPTMRASTRSDGCQVGYKRLASSCFQLHFRRMTWMKAKEACKKEGARLAMPKTKELDIALRHLVRTEGQNMGYWIGLKDKERLIWKKRWVWDDGSKLGKYKISSGRLLYILTKSA</sequence>
<dbReference type="Gene3D" id="3.10.100.10">
    <property type="entry name" value="Mannose-Binding Protein A, subunit A"/>
    <property type="match status" value="1"/>
</dbReference>
<dbReference type="KEGG" id="bbel:109461647"/>
<name>A0A6P4XND4_BRABE</name>
<dbReference type="PANTHER" id="PTHR22801">
    <property type="entry name" value="LITHOSTATHINE"/>
    <property type="match status" value="1"/>
</dbReference>
<dbReference type="InterPro" id="IPR016186">
    <property type="entry name" value="C-type_lectin-like/link_sf"/>
</dbReference>
<evidence type="ECO:0000259" key="1">
    <source>
        <dbReference type="PROSITE" id="PS50041"/>
    </source>
</evidence>
<dbReference type="AlphaFoldDB" id="A0A6P4XND4"/>
<keyword evidence="2" id="KW-1185">Reference proteome</keyword>
<dbReference type="PANTHER" id="PTHR22801:SF63">
    <property type="entry name" value="C-TYPE LECTIN DOMAIN-CONTAINING PROTEIN"/>
    <property type="match status" value="1"/>
</dbReference>
<dbReference type="PROSITE" id="PS50041">
    <property type="entry name" value="C_TYPE_LECTIN_2"/>
    <property type="match status" value="1"/>
</dbReference>
<dbReference type="OrthoDB" id="7357196at2759"/>